<evidence type="ECO:0000313" key="2">
    <source>
        <dbReference type="Proteomes" id="UP000024635"/>
    </source>
</evidence>
<organism evidence="1 2">
    <name type="scientific">Ancylostoma ceylanicum</name>
    <dbReference type="NCBI Taxonomy" id="53326"/>
    <lineage>
        <taxon>Eukaryota</taxon>
        <taxon>Metazoa</taxon>
        <taxon>Ecdysozoa</taxon>
        <taxon>Nematoda</taxon>
        <taxon>Chromadorea</taxon>
        <taxon>Rhabditida</taxon>
        <taxon>Rhabditina</taxon>
        <taxon>Rhabditomorpha</taxon>
        <taxon>Strongyloidea</taxon>
        <taxon>Ancylostomatidae</taxon>
        <taxon>Ancylostomatinae</taxon>
        <taxon>Ancylostoma</taxon>
    </lineage>
</organism>
<sequence length="69" mass="8356">MPSDATVYKIHRWRRRPRLECAPRVYCRSITRPNNCYYNSVGPLRSMQRLRMKSKVQEHCIPTNHTEEH</sequence>
<dbReference type="AlphaFoldDB" id="A0A016SWL6"/>
<accession>A0A016SWL6</accession>
<dbReference type="EMBL" id="JARK01001504">
    <property type="protein sequence ID" value="EYB94734.1"/>
    <property type="molecule type" value="Genomic_DNA"/>
</dbReference>
<evidence type="ECO:0000313" key="1">
    <source>
        <dbReference type="EMBL" id="EYB94734.1"/>
    </source>
</evidence>
<proteinExistence type="predicted"/>
<comment type="caution">
    <text evidence="1">The sequence shown here is derived from an EMBL/GenBank/DDBJ whole genome shotgun (WGS) entry which is preliminary data.</text>
</comment>
<dbReference type="Proteomes" id="UP000024635">
    <property type="component" value="Unassembled WGS sequence"/>
</dbReference>
<gene>
    <name evidence="1" type="primary">Acey_s0168.g198</name>
    <name evidence="1" type="ORF">Y032_0168g198</name>
</gene>
<keyword evidence="2" id="KW-1185">Reference proteome</keyword>
<name>A0A016SWL6_9BILA</name>
<reference evidence="2" key="1">
    <citation type="journal article" date="2015" name="Nat. Genet.">
        <title>The genome and transcriptome of the zoonotic hookworm Ancylostoma ceylanicum identify infection-specific gene families.</title>
        <authorList>
            <person name="Schwarz E.M."/>
            <person name="Hu Y."/>
            <person name="Antoshechkin I."/>
            <person name="Miller M.M."/>
            <person name="Sternberg P.W."/>
            <person name="Aroian R.V."/>
        </authorList>
    </citation>
    <scope>NUCLEOTIDE SEQUENCE</scope>
    <source>
        <strain evidence="2">HY135</strain>
    </source>
</reference>
<protein>
    <submittedName>
        <fullName evidence="1">Uncharacterized protein</fullName>
    </submittedName>
</protein>